<sequence>MEIPSNFHIGTVKSLTGNENKTNELSTDDFLQIMAATVKMPSMPGEDGGGGGGETDYLTQLAQFNMMDQLTNISEKMNSSLLMNQQQQAFSLLGKDVKVTDGSDLVNGVVEKVRFDQGYATVQVNGKDFYLNDILEASNQA</sequence>
<dbReference type="RefSeq" id="WP_058919296.1">
    <property type="nucleotide sequence ID" value="NZ_JBHSQC010000015.1"/>
</dbReference>
<gene>
    <name evidence="1" type="ORF">ACFSBK_03365</name>
</gene>
<accession>A0ABW4NL72</accession>
<dbReference type="Proteomes" id="UP001597285">
    <property type="component" value="Unassembled WGS sequence"/>
</dbReference>
<proteinExistence type="predicted"/>
<keyword evidence="1" id="KW-0966">Cell projection</keyword>
<dbReference type="EMBL" id="JBHUFF010000008">
    <property type="protein sequence ID" value="MFD1798900.1"/>
    <property type="molecule type" value="Genomic_DNA"/>
</dbReference>
<name>A0ABW4NL72_9LACT</name>
<reference evidence="2" key="1">
    <citation type="journal article" date="2019" name="Int. J. Syst. Evol. Microbiol.">
        <title>The Global Catalogue of Microorganisms (GCM) 10K type strain sequencing project: providing services to taxonomists for standard genome sequencing and annotation.</title>
        <authorList>
            <consortium name="The Broad Institute Genomics Platform"/>
            <consortium name="The Broad Institute Genome Sequencing Center for Infectious Disease"/>
            <person name="Wu L."/>
            <person name="Ma J."/>
        </authorList>
    </citation>
    <scope>NUCLEOTIDE SEQUENCE [LARGE SCALE GENOMIC DNA]</scope>
    <source>
        <strain evidence="2">KCTC 42143</strain>
    </source>
</reference>
<evidence type="ECO:0000313" key="1">
    <source>
        <dbReference type="EMBL" id="MFD1798900.1"/>
    </source>
</evidence>
<keyword evidence="1" id="KW-0282">Flagellum</keyword>
<keyword evidence="1" id="KW-0969">Cilium</keyword>
<organism evidence="1 2">
    <name type="scientific">Carnobacterium antarcticum</name>
    <dbReference type="NCBI Taxonomy" id="2126436"/>
    <lineage>
        <taxon>Bacteria</taxon>
        <taxon>Bacillati</taxon>
        <taxon>Bacillota</taxon>
        <taxon>Bacilli</taxon>
        <taxon>Lactobacillales</taxon>
        <taxon>Carnobacteriaceae</taxon>
        <taxon>Carnobacterium</taxon>
    </lineage>
</organism>
<keyword evidence="2" id="KW-1185">Reference proteome</keyword>
<protein>
    <submittedName>
        <fullName evidence="1">Flagellar hook assembly protein</fullName>
    </submittedName>
</protein>
<comment type="caution">
    <text evidence="1">The sequence shown here is derived from an EMBL/GenBank/DDBJ whole genome shotgun (WGS) entry which is preliminary data.</text>
</comment>
<evidence type="ECO:0000313" key="2">
    <source>
        <dbReference type="Proteomes" id="UP001597285"/>
    </source>
</evidence>